<name>A0ACB7Z466_9ERIC</name>
<protein>
    <submittedName>
        <fullName evidence="1">Uncharacterized protein</fullName>
    </submittedName>
</protein>
<keyword evidence="2" id="KW-1185">Reference proteome</keyword>
<accession>A0ACB7Z466</accession>
<sequence>MQTLYSYLSLSHFRSKILHSKPNYTSFLYFFSSVSSLAHTRTSNPSISNFLIETLAFSESQAISISNRFPPTKTSRTLEKPHSVVQFLRQLGFSYTQIRSSIRIHHYILFSDVDKTLKPKLQFFQNLGLTGPDLSKFISKNPRFLRDSLERTVIPCVDVIKNTLVNDKNNKDLILVLQRSYWATAKPALRLKSNIAFLESCGIVGSQLSMLLKREPWLFFLLETSLRGLVSRVIDMGFSVDSRMLVHAVHTVSCMTDETISKKFELFRSFGFSVDECMQMFRRAPRLFAASEGKLKFGMEFFLYDVKLERSVLVSRPTCLTYSMGERVIPRYRVLQVIKCKRLLKKVPSLHNVMHLTEEKFIEKFVSRFTDDAEELLVAYRGDPEWNRKSLSLVDCCV</sequence>
<comment type="caution">
    <text evidence="1">The sequence shown here is derived from an EMBL/GenBank/DDBJ whole genome shotgun (WGS) entry which is preliminary data.</text>
</comment>
<evidence type="ECO:0000313" key="2">
    <source>
        <dbReference type="Proteomes" id="UP000828048"/>
    </source>
</evidence>
<gene>
    <name evidence="1" type="ORF">Vadar_013378</name>
</gene>
<dbReference type="EMBL" id="CM037154">
    <property type="protein sequence ID" value="KAH7860436.1"/>
    <property type="molecule type" value="Genomic_DNA"/>
</dbReference>
<proteinExistence type="predicted"/>
<organism evidence="1 2">
    <name type="scientific">Vaccinium darrowii</name>
    <dbReference type="NCBI Taxonomy" id="229202"/>
    <lineage>
        <taxon>Eukaryota</taxon>
        <taxon>Viridiplantae</taxon>
        <taxon>Streptophyta</taxon>
        <taxon>Embryophyta</taxon>
        <taxon>Tracheophyta</taxon>
        <taxon>Spermatophyta</taxon>
        <taxon>Magnoliopsida</taxon>
        <taxon>eudicotyledons</taxon>
        <taxon>Gunneridae</taxon>
        <taxon>Pentapetalae</taxon>
        <taxon>asterids</taxon>
        <taxon>Ericales</taxon>
        <taxon>Ericaceae</taxon>
        <taxon>Vaccinioideae</taxon>
        <taxon>Vaccinieae</taxon>
        <taxon>Vaccinium</taxon>
    </lineage>
</organism>
<dbReference type="Proteomes" id="UP000828048">
    <property type="component" value="Chromosome 4"/>
</dbReference>
<reference evidence="1 2" key="1">
    <citation type="journal article" date="2021" name="Hortic Res">
        <title>High-quality reference genome and annotation aids understanding of berry development for evergreen blueberry (Vaccinium darrowii).</title>
        <authorList>
            <person name="Yu J."/>
            <person name="Hulse-Kemp A.M."/>
            <person name="Babiker E."/>
            <person name="Staton M."/>
        </authorList>
    </citation>
    <scope>NUCLEOTIDE SEQUENCE [LARGE SCALE GENOMIC DNA]</scope>
    <source>
        <strain evidence="2">cv. NJ 8807/NJ 8810</strain>
        <tissue evidence="1">Young leaf</tissue>
    </source>
</reference>
<evidence type="ECO:0000313" key="1">
    <source>
        <dbReference type="EMBL" id="KAH7860436.1"/>
    </source>
</evidence>